<evidence type="ECO:0000313" key="1">
    <source>
        <dbReference type="EMBL" id="GAH87716.1"/>
    </source>
</evidence>
<gene>
    <name evidence="1" type="ORF">S03H2_65574</name>
</gene>
<sequence>MTSKGHALSRDALIRTLTAYSGITTEDGDVVDSHGTTLVDSNLKGRNDFISEKTILIMSGDAKDEDKGAIDFDETDGKITLQGDGFSAQIKAGTIFRV</sequence>
<reference evidence="1" key="1">
    <citation type="journal article" date="2014" name="Front. Microbiol.">
        <title>High frequency of phylogenetically diverse reductive dehalogenase-homologous genes in deep subseafloor sedimentary metagenomes.</title>
        <authorList>
            <person name="Kawai M."/>
            <person name="Futagami T."/>
            <person name="Toyoda A."/>
            <person name="Takaki Y."/>
            <person name="Nishi S."/>
            <person name="Hori S."/>
            <person name="Arai W."/>
            <person name="Tsubouchi T."/>
            <person name="Morono Y."/>
            <person name="Uchiyama I."/>
            <person name="Ito T."/>
            <person name="Fujiyama A."/>
            <person name="Inagaki F."/>
            <person name="Takami H."/>
        </authorList>
    </citation>
    <scope>NUCLEOTIDE SEQUENCE</scope>
    <source>
        <strain evidence="1">Expedition CK06-06</strain>
    </source>
</reference>
<dbReference type="EMBL" id="BARU01042713">
    <property type="protein sequence ID" value="GAH87716.1"/>
    <property type="molecule type" value="Genomic_DNA"/>
</dbReference>
<protein>
    <submittedName>
        <fullName evidence="1">Uncharacterized protein</fullName>
    </submittedName>
</protein>
<dbReference type="AlphaFoldDB" id="X1IZ23"/>
<feature type="non-terminal residue" evidence="1">
    <location>
        <position position="98"/>
    </location>
</feature>
<accession>X1IZ23</accession>
<comment type="caution">
    <text evidence="1">The sequence shown here is derived from an EMBL/GenBank/DDBJ whole genome shotgun (WGS) entry which is preliminary data.</text>
</comment>
<proteinExistence type="predicted"/>
<name>X1IZ23_9ZZZZ</name>
<organism evidence="1">
    <name type="scientific">marine sediment metagenome</name>
    <dbReference type="NCBI Taxonomy" id="412755"/>
    <lineage>
        <taxon>unclassified sequences</taxon>
        <taxon>metagenomes</taxon>
        <taxon>ecological metagenomes</taxon>
    </lineage>
</organism>